<name>A0ABN7K8W7_9BACT</name>
<organism evidence="1 2">
    <name type="scientific">Campylobacter majalis</name>
    <dbReference type="NCBI Taxonomy" id="2790656"/>
    <lineage>
        <taxon>Bacteria</taxon>
        <taxon>Pseudomonadati</taxon>
        <taxon>Campylobacterota</taxon>
        <taxon>Epsilonproteobacteria</taxon>
        <taxon>Campylobacterales</taxon>
        <taxon>Campylobacteraceae</taxon>
        <taxon>Campylobacter</taxon>
    </lineage>
</organism>
<dbReference type="InterPro" id="IPR002481">
    <property type="entry name" value="FUR"/>
</dbReference>
<dbReference type="EMBL" id="CAJHOF010000010">
    <property type="protein sequence ID" value="CAD7288901.1"/>
    <property type="molecule type" value="Genomic_DNA"/>
</dbReference>
<comment type="caution">
    <text evidence="1">The sequence shown here is derived from an EMBL/GenBank/DDBJ whole genome shotgun (WGS) entry which is preliminary data.</text>
</comment>
<keyword evidence="2" id="KW-1185">Reference proteome</keyword>
<sequence>MQFDEILARHNIKVTLLRLELLKILSQSDKPLSYDEILEQVRANKTSIYRAFEIFEKNNIIIKNEVGRKAFYELGSAAKAYFVCDVCHAMINIDLPLPNIAKSIKSAVIKGICKECE</sequence>
<protein>
    <recommendedName>
        <fullName evidence="3">Fur family transcriptional regulator</fullName>
    </recommendedName>
</protein>
<dbReference type="SUPFAM" id="SSF46785">
    <property type="entry name" value="Winged helix' DNA-binding domain"/>
    <property type="match status" value="1"/>
</dbReference>
<evidence type="ECO:0000313" key="2">
    <source>
        <dbReference type="Proteomes" id="UP000789803"/>
    </source>
</evidence>
<dbReference type="InterPro" id="IPR036390">
    <property type="entry name" value="WH_DNA-bd_sf"/>
</dbReference>
<dbReference type="RefSeq" id="WP_229933007.1">
    <property type="nucleotide sequence ID" value="NZ_CAJHOF010000010.1"/>
</dbReference>
<reference evidence="1 2" key="1">
    <citation type="submission" date="2020-11" db="EMBL/GenBank/DDBJ databases">
        <authorList>
            <person name="Peeters C."/>
        </authorList>
    </citation>
    <scope>NUCLEOTIDE SEQUENCE [LARGE SCALE GENOMIC DNA]</scope>
    <source>
        <strain evidence="1 2">LMG 7974</strain>
    </source>
</reference>
<evidence type="ECO:0008006" key="3">
    <source>
        <dbReference type="Google" id="ProtNLM"/>
    </source>
</evidence>
<dbReference type="Gene3D" id="1.10.10.10">
    <property type="entry name" value="Winged helix-like DNA-binding domain superfamily/Winged helix DNA-binding domain"/>
    <property type="match status" value="1"/>
</dbReference>
<proteinExistence type="predicted"/>
<gene>
    <name evidence="1" type="ORF">LMG7974_01212</name>
</gene>
<evidence type="ECO:0000313" key="1">
    <source>
        <dbReference type="EMBL" id="CAD7288901.1"/>
    </source>
</evidence>
<dbReference type="Pfam" id="PF01475">
    <property type="entry name" value="FUR"/>
    <property type="match status" value="1"/>
</dbReference>
<dbReference type="InterPro" id="IPR036388">
    <property type="entry name" value="WH-like_DNA-bd_sf"/>
</dbReference>
<dbReference type="Proteomes" id="UP000789803">
    <property type="component" value="Unassembled WGS sequence"/>
</dbReference>
<accession>A0ABN7K8W7</accession>